<feature type="compositionally biased region" description="Basic residues" evidence="8">
    <location>
        <begin position="273"/>
        <end position="286"/>
    </location>
</feature>
<dbReference type="GO" id="GO:0005730">
    <property type="term" value="C:nucleolus"/>
    <property type="evidence" value="ECO:0007669"/>
    <property type="project" value="UniProtKB-SubCell"/>
</dbReference>
<feature type="compositionally biased region" description="Basic residues" evidence="8">
    <location>
        <begin position="1"/>
        <end position="11"/>
    </location>
</feature>
<dbReference type="PANTHER" id="PTHR23149:SF31">
    <property type="entry name" value="PROTEIN PXR1"/>
    <property type="match status" value="1"/>
</dbReference>
<evidence type="ECO:0000256" key="4">
    <source>
        <dbReference type="ARBA" id="ARBA00023242"/>
    </source>
</evidence>
<dbReference type="RefSeq" id="XP_047761381.1">
    <property type="nucleotide sequence ID" value="XM_047903845.1"/>
</dbReference>
<keyword evidence="2" id="KW-0690">Ribosome biogenesis</keyword>
<name>A0A9Q8LGE1_PASFU</name>
<dbReference type="GeneID" id="71984575"/>
<comment type="function">
    <text evidence="7">Involved in rRNA-processing at A0, A1 and A2 sites and negatively regulates telomerase.</text>
</comment>
<proteinExistence type="inferred from homology"/>
<comment type="subcellular location">
    <subcellularLocation>
        <location evidence="1">Nucleus</location>
        <location evidence="1">Nucleolus</location>
    </subcellularLocation>
</comment>
<keyword evidence="4" id="KW-0539">Nucleus</keyword>
<evidence type="ECO:0000256" key="3">
    <source>
        <dbReference type="ARBA" id="ARBA00022552"/>
    </source>
</evidence>
<gene>
    <name evidence="10" type="ORF">CLAFUR5_04697</name>
</gene>
<dbReference type="OMA" id="PCWDQSS"/>
<evidence type="ECO:0000259" key="9">
    <source>
        <dbReference type="PROSITE" id="PS50174"/>
    </source>
</evidence>
<dbReference type="GO" id="GO:0006364">
    <property type="term" value="P:rRNA processing"/>
    <property type="evidence" value="ECO:0007669"/>
    <property type="project" value="UniProtKB-KW"/>
</dbReference>
<dbReference type="InterPro" id="IPR000467">
    <property type="entry name" value="G_patch_dom"/>
</dbReference>
<dbReference type="OrthoDB" id="29523at2759"/>
<protein>
    <recommendedName>
        <fullName evidence="6">PinX1-related protein 1</fullName>
    </recommendedName>
</protein>
<reference evidence="10" key="1">
    <citation type="submission" date="2021-12" db="EMBL/GenBank/DDBJ databases">
        <authorList>
            <person name="Zaccaron A."/>
            <person name="Stergiopoulos I."/>
        </authorList>
    </citation>
    <scope>NUCLEOTIDE SEQUENCE</scope>
    <source>
        <strain evidence="10">Race5_Kim</strain>
    </source>
</reference>
<dbReference type="PANTHER" id="PTHR23149">
    <property type="entry name" value="G PATCH DOMAIN CONTAINING PROTEIN"/>
    <property type="match status" value="1"/>
</dbReference>
<evidence type="ECO:0000256" key="8">
    <source>
        <dbReference type="SAM" id="MobiDB-lite"/>
    </source>
</evidence>
<dbReference type="EMBL" id="CP090166">
    <property type="protein sequence ID" value="UJO17015.1"/>
    <property type="molecule type" value="Genomic_DNA"/>
</dbReference>
<evidence type="ECO:0000256" key="1">
    <source>
        <dbReference type="ARBA" id="ARBA00004604"/>
    </source>
</evidence>
<feature type="compositionally biased region" description="Acidic residues" evidence="8">
    <location>
        <begin position="217"/>
        <end position="226"/>
    </location>
</feature>
<feature type="compositionally biased region" description="Low complexity" evidence="8">
    <location>
        <begin position="292"/>
        <end position="301"/>
    </location>
</feature>
<dbReference type="KEGG" id="ffu:CLAFUR5_04697"/>
<dbReference type="InterPro" id="IPR050656">
    <property type="entry name" value="PINX1"/>
</dbReference>
<evidence type="ECO:0000256" key="7">
    <source>
        <dbReference type="ARBA" id="ARBA00043878"/>
    </source>
</evidence>
<comment type="similarity">
    <text evidence="5">Belongs to the PINX1 family.</text>
</comment>
<dbReference type="PROSITE" id="PS50174">
    <property type="entry name" value="G_PATCH"/>
    <property type="match status" value="1"/>
</dbReference>
<feature type="domain" description="G-patch" evidence="9">
    <location>
        <begin position="25"/>
        <end position="79"/>
    </location>
</feature>
<dbReference type="Proteomes" id="UP000756132">
    <property type="component" value="Chromosome 4"/>
</dbReference>
<evidence type="ECO:0000256" key="6">
    <source>
        <dbReference type="ARBA" id="ARBA00041961"/>
    </source>
</evidence>
<feature type="compositionally biased region" description="Polar residues" evidence="8">
    <location>
        <begin position="15"/>
        <end position="26"/>
    </location>
</feature>
<dbReference type="Pfam" id="PF01585">
    <property type="entry name" value="G-patch"/>
    <property type="match status" value="1"/>
</dbReference>
<evidence type="ECO:0000313" key="11">
    <source>
        <dbReference type="Proteomes" id="UP000756132"/>
    </source>
</evidence>
<feature type="region of interest" description="Disordered" evidence="8">
    <location>
        <begin position="142"/>
        <end position="318"/>
    </location>
</feature>
<accession>A0A9Q8LGE1</accession>
<feature type="region of interest" description="Disordered" evidence="8">
    <location>
        <begin position="1"/>
        <end position="26"/>
    </location>
</feature>
<keyword evidence="11" id="KW-1185">Reference proteome</keyword>
<dbReference type="GO" id="GO:0003676">
    <property type="term" value="F:nucleic acid binding"/>
    <property type="evidence" value="ECO:0007669"/>
    <property type="project" value="InterPro"/>
</dbReference>
<feature type="compositionally biased region" description="Polar residues" evidence="8">
    <location>
        <begin position="302"/>
        <end position="313"/>
    </location>
</feature>
<feature type="compositionally biased region" description="Basic and acidic residues" evidence="8">
    <location>
        <begin position="173"/>
        <end position="197"/>
    </location>
</feature>
<evidence type="ECO:0000313" key="10">
    <source>
        <dbReference type="EMBL" id="UJO17015.1"/>
    </source>
</evidence>
<keyword evidence="3" id="KW-0698">rRNA processing</keyword>
<sequence>MGLAGVKKRSKLSHDPNNNNWSKSTTNFGHKILSKQGWKPGDYLGAENATHADHYTAANASHIRVMLREDNLGLGAQVGKGNAETFGLALFSGVLGRLNGKSDAEVQKKQDALRDAELRAYQNTKYGFMNFVRGGLLVGDKMEPPKSTKIEDIKADGTVSEQSLKRKAGNDSAEAKVKKSKSESGDAIKEEEQERADLYAIPEKQKKRKDKKKAAEEDASTSESSEEDKAKAEKRRKKESKKADRIAKADTVVTEEDRKARLKEEKRAMKEERRKRKEEKRAKRAAKQNADSAQASTQTSAVPSESEGTSTPPVISVGGRHAVRHRYIMQKRMASMNANSLKEIFMLQPQAAS</sequence>
<feature type="compositionally biased region" description="Basic and acidic residues" evidence="8">
    <location>
        <begin position="255"/>
        <end position="272"/>
    </location>
</feature>
<reference evidence="10" key="2">
    <citation type="journal article" date="2022" name="Microb. Genom.">
        <title>A chromosome-scale genome assembly of the tomato pathogen Cladosporium fulvum reveals a compartmentalized genome architecture and the presence of a dispensable chromosome.</title>
        <authorList>
            <person name="Zaccaron A.Z."/>
            <person name="Chen L.H."/>
            <person name="Samaras A."/>
            <person name="Stergiopoulos I."/>
        </authorList>
    </citation>
    <scope>NUCLEOTIDE SEQUENCE</scope>
    <source>
        <strain evidence="10">Race5_Kim</strain>
    </source>
</reference>
<organism evidence="10 11">
    <name type="scientific">Passalora fulva</name>
    <name type="common">Tomato leaf mold</name>
    <name type="synonym">Cladosporium fulvum</name>
    <dbReference type="NCBI Taxonomy" id="5499"/>
    <lineage>
        <taxon>Eukaryota</taxon>
        <taxon>Fungi</taxon>
        <taxon>Dikarya</taxon>
        <taxon>Ascomycota</taxon>
        <taxon>Pezizomycotina</taxon>
        <taxon>Dothideomycetes</taxon>
        <taxon>Dothideomycetidae</taxon>
        <taxon>Mycosphaerellales</taxon>
        <taxon>Mycosphaerellaceae</taxon>
        <taxon>Fulvia</taxon>
    </lineage>
</organism>
<feature type="compositionally biased region" description="Basic and acidic residues" evidence="8">
    <location>
        <begin position="142"/>
        <end position="155"/>
    </location>
</feature>
<evidence type="ECO:0000256" key="2">
    <source>
        <dbReference type="ARBA" id="ARBA00022517"/>
    </source>
</evidence>
<evidence type="ECO:0000256" key="5">
    <source>
        <dbReference type="ARBA" id="ARBA00038007"/>
    </source>
</evidence>
<dbReference type="AlphaFoldDB" id="A0A9Q8LGE1"/>